<dbReference type="STRING" id="1759059.ATE48_01710"/>
<dbReference type="InterPro" id="IPR036249">
    <property type="entry name" value="Thioredoxin-like_sf"/>
</dbReference>
<protein>
    <recommendedName>
        <fullName evidence="5">Thioredoxin domain-containing protein</fullName>
    </recommendedName>
</protein>
<reference evidence="6 7" key="1">
    <citation type="submission" date="2015-11" db="EMBL/GenBank/DDBJ databases">
        <title>Whole-Genome Sequence of Candidatus Oderbacter manganicum from the National Park Lower Oder Valley, Germany.</title>
        <authorList>
            <person name="Braun B."/>
            <person name="Liere K."/>
            <person name="Szewzyk U."/>
        </authorList>
    </citation>
    <scope>NUCLEOTIDE SEQUENCE [LARGE SCALE GENOMIC DNA]</scope>
    <source>
        <strain evidence="6 7">OTSz_A_272</strain>
    </source>
</reference>
<evidence type="ECO:0000259" key="5">
    <source>
        <dbReference type="PROSITE" id="PS51352"/>
    </source>
</evidence>
<dbReference type="SUPFAM" id="SSF52833">
    <property type="entry name" value="Thioredoxin-like"/>
    <property type="match status" value="1"/>
</dbReference>
<dbReference type="Proteomes" id="UP000092498">
    <property type="component" value="Chromosome"/>
</dbReference>
<organism evidence="6 7">
    <name type="scientific">Candidatus Viadribacter manganicus</name>
    <dbReference type="NCBI Taxonomy" id="1759059"/>
    <lineage>
        <taxon>Bacteria</taxon>
        <taxon>Pseudomonadati</taxon>
        <taxon>Pseudomonadota</taxon>
        <taxon>Alphaproteobacteria</taxon>
        <taxon>Hyphomonadales</taxon>
        <taxon>Hyphomonadaceae</taxon>
        <taxon>Candidatus Viadribacter</taxon>
    </lineage>
</organism>
<dbReference type="Pfam" id="PF01323">
    <property type="entry name" value="DSBA"/>
    <property type="match status" value="1"/>
</dbReference>
<dbReference type="KEGG" id="cbot:ATE48_01710"/>
<feature type="domain" description="Thioredoxin" evidence="5">
    <location>
        <begin position="43"/>
        <end position="269"/>
    </location>
</feature>
<dbReference type="PROSITE" id="PS51352">
    <property type="entry name" value="THIOREDOXIN_2"/>
    <property type="match status" value="1"/>
</dbReference>
<dbReference type="InParanoid" id="A0A1B1ADU1"/>
<evidence type="ECO:0000256" key="2">
    <source>
        <dbReference type="ARBA" id="ARBA00023002"/>
    </source>
</evidence>
<dbReference type="PANTHER" id="PTHR13887">
    <property type="entry name" value="GLUTATHIONE S-TRANSFERASE KAPPA"/>
    <property type="match status" value="1"/>
</dbReference>
<dbReference type="InterPro" id="IPR013766">
    <property type="entry name" value="Thioredoxin_domain"/>
</dbReference>
<dbReference type="EMBL" id="CP013244">
    <property type="protein sequence ID" value="ANP44728.1"/>
    <property type="molecule type" value="Genomic_DNA"/>
</dbReference>
<name>A0A1B1ADU1_9PROT</name>
<keyword evidence="1" id="KW-0732">Signal</keyword>
<keyword evidence="3" id="KW-1015">Disulfide bond</keyword>
<evidence type="ECO:0000256" key="1">
    <source>
        <dbReference type="ARBA" id="ARBA00022729"/>
    </source>
</evidence>
<accession>A0A1B1ADU1</accession>
<dbReference type="AlphaFoldDB" id="A0A1B1ADU1"/>
<keyword evidence="4" id="KW-0676">Redox-active center</keyword>
<dbReference type="InterPro" id="IPR041205">
    <property type="entry name" value="ScsC_N"/>
</dbReference>
<dbReference type="GO" id="GO:0016491">
    <property type="term" value="F:oxidoreductase activity"/>
    <property type="evidence" value="ECO:0007669"/>
    <property type="project" value="UniProtKB-KW"/>
</dbReference>
<keyword evidence="2" id="KW-0560">Oxidoreductase</keyword>
<dbReference type="InterPro" id="IPR001853">
    <property type="entry name" value="DSBA-like_thioredoxin_dom"/>
</dbReference>
<dbReference type="PANTHER" id="PTHR13887:SF14">
    <property type="entry name" value="DISULFIDE BOND FORMATION PROTEIN D"/>
    <property type="match status" value="1"/>
</dbReference>
<dbReference type="OrthoDB" id="9780147at2"/>
<sequence length="275" mass="30515">MSACNAPAAAVVAAELAGPAKSGHVSLLKLEPAVIARLFVLACLALFAAPIASAQTFNGQEQAEIRAIVRDYLVRNPEVLREALDALAERSSAERWQQIKADPRDFSIGPVDAPVTIVEFYDYRCAYCHAALQWVLDVSRTRRDIRIVFKELPILSDASMEAARAALAARPQGRYLQFHQALMSHPLDRDMTTSDIDAIARRVGIDVTRMRRDMNNPEITAILEQNRAHAIDYNITGTPGFIINGELIPGFNQPLLETRIREAAREARERLTSTR</sequence>
<keyword evidence="7" id="KW-1185">Reference proteome</keyword>
<dbReference type="Pfam" id="PF18312">
    <property type="entry name" value="ScsC_N"/>
    <property type="match status" value="1"/>
</dbReference>
<dbReference type="Gene3D" id="3.40.30.10">
    <property type="entry name" value="Glutaredoxin"/>
    <property type="match status" value="1"/>
</dbReference>
<evidence type="ECO:0000313" key="7">
    <source>
        <dbReference type="Proteomes" id="UP000092498"/>
    </source>
</evidence>
<gene>
    <name evidence="6" type="ORF">ATE48_01710</name>
</gene>
<evidence type="ECO:0000313" key="6">
    <source>
        <dbReference type="EMBL" id="ANP44728.1"/>
    </source>
</evidence>
<evidence type="ECO:0000256" key="4">
    <source>
        <dbReference type="ARBA" id="ARBA00023284"/>
    </source>
</evidence>
<evidence type="ECO:0000256" key="3">
    <source>
        <dbReference type="ARBA" id="ARBA00023157"/>
    </source>
</evidence>
<proteinExistence type="predicted"/>